<name>A0ABM7XIL0_THEBO</name>
<dbReference type="Proteomes" id="UP000831120">
    <property type="component" value="Chromosome"/>
</dbReference>
<protein>
    <submittedName>
        <fullName evidence="1">Uncharacterized protein</fullName>
    </submittedName>
</protein>
<evidence type="ECO:0000313" key="2">
    <source>
        <dbReference type="Proteomes" id="UP000831120"/>
    </source>
</evidence>
<dbReference type="EMBL" id="AP025593">
    <property type="protein sequence ID" value="BDG16140.1"/>
    <property type="molecule type" value="Genomic_DNA"/>
</dbReference>
<proteinExistence type="predicted"/>
<gene>
    <name evidence="1" type="ORF">TbrSNM41_08740</name>
</gene>
<organism evidence="1 2">
    <name type="scientific">Thermus brockianus</name>
    <dbReference type="NCBI Taxonomy" id="56956"/>
    <lineage>
        <taxon>Bacteria</taxon>
        <taxon>Thermotogati</taxon>
        <taxon>Deinococcota</taxon>
        <taxon>Deinococci</taxon>
        <taxon>Thermales</taxon>
        <taxon>Thermaceae</taxon>
        <taxon>Thermus</taxon>
    </lineage>
</organism>
<reference evidence="1 2" key="1">
    <citation type="journal article" date="2022" name="Microbiol. Resour. Announc.">
        <title>Complete Genome Sequences of Thermus Strains Isolated from Senami Hot Spring in Japan.</title>
        <authorList>
            <person name="Miyazaki K."/>
        </authorList>
    </citation>
    <scope>NUCLEOTIDE SEQUENCE [LARGE SCALE GENOMIC DNA]</scope>
    <source>
        <strain evidence="1 2">SNM4-1</strain>
    </source>
</reference>
<sequence>MSYALAPPYLFPKAVGFAPGFTPFAGGGCHGLGQAEGMGQDLFGARFAAYEASLAQGECLYLWCF</sequence>
<accession>A0ABM7XIL0</accession>
<keyword evidence="2" id="KW-1185">Reference proteome</keyword>
<evidence type="ECO:0000313" key="1">
    <source>
        <dbReference type="EMBL" id="BDG16140.1"/>
    </source>
</evidence>